<dbReference type="Gene3D" id="3.40.50.1820">
    <property type="entry name" value="alpha/beta hydrolase"/>
    <property type="match status" value="1"/>
</dbReference>
<name>M2VAI5_COCH5</name>
<dbReference type="InterPro" id="IPR002018">
    <property type="entry name" value="CarbesteraseB"/>
</dbReference>
<proteinExistence type="inferred from homology"/>
<dbReference type="ESTHER" id="coch4-n4xf94">
    <property type="family name" value="Fungal_carboxylesterase_lipase"/>
</dbReference>
<dbReference type="AlphaFoldDB" id="M2VAI5"/>
<reference evidence="5 6" key="1">
    <citation type="journal article" date="2012" name="PLoS Pathog.">
        <title>Diverse lifestyles and strategies of plant pathogenesis encoded in the genomes of eighteen Dothideomycetes fungi.</title>
        <authorList>
            <person name="Ohm R.A."/>
            <person name="Feau N."/>
            <person name="Henrissat B."/>
            <person name="Schoch C.L."/>
            <person name="Horwitz B.A."/>
            <person name="Barry K.W."/>
            <person name="Condon B.J."/>
            <person name="Copeland A.C."/>
            <person name="Dhillon B."/>
            <person name="Glaser F."/>
            <person name="Hesse C.N."/>
            <person name="Kosti I."/>
            <person name="LaButti K."/>
            <person name="Lindquist E.A."/>
            <person name="Lucas S."/>
            <person name="Salamov A.A."/>
            <person name="Bradshaw R.E."/>
            <person name="Ciuffetti L."/>
            <person name="Hamelin R.C."/>
            <person name="Kema G.H.J."/>
            <person name="Lawrence C."/>
            <person name="Scott J.A."/>
            <person name="Spatafora J.W."/>
            <person name="Turgeon B.G."/>
            <person name="de Wit P.J.G.M."/>
            <person name="Zhong S."/>
            <person name="Goodwin S.B."/>
            <person name="Grigoriev I.V."/>
        </authorList>
    </citation>
    <scope>NUCLEOTIDE SEQUENCE [LARGE SCALE GENOMIC DNA]</scope>
    <source>
        <strain evidence="6">C5 / ATCC 48332 / race O</strain>
    </source>
</reference>
<dbReference type="EC" id="3.1.1.-" evidence="3"/>
<comment type="similarity">
    <text evidence="1 3">Belongs to the type-B carboxylesterase/lipase family.</text>
</comment>
<gene>
    <name evidence="5" type="ORF">COCHEDRAFT_1220471</name>
</gene>
<dbReference type="Proteomes" id="UP000016936">
    <property type="component" value="Unassembled WGS sequence"/>
</dbReference>
<dbReference type="OrthoDB" id="6846267at2759"/>
<protein>
    <recommendedName>
        <fullName evidence="3">Carboxylic ester hydrolase</fullName>
        <ecNumber evidence="3">3.1.1.-</ecNumber>
    </recommendedName>
</protein>
<evidence type="ECO:0000256" key="1">
    <source>
        <dbReference type="ARBA" id="ARBA00005964"/>
    </source>
</evidence>
<organism evidence="5 6">
    <name type="scientific">Cochliobolus heterostrophus (strain C5 / ATCC 48332 / race O)</name>
    <name type="common">Southern corn leaf blight fungus</name>
    <name type="synonym">Bipolaris maydis</name>
    <dbReference type="NCBI Taxonomy" id="701091"/>
    <lineage>
        <taxon>Eukaryota</taxon>
        <taxon>Fungi</taxon>
        <taxon>Dikarya</taxon>
        <taxon>Ascomycota</taxon>
        <taxon>Pezizomycotina</taxon>
        <taxon>Dothideomycetes</taxon>
        <taxon>Pleosporomycetidae</taxon>
        <taxon>Pleosporales</taxon>
        <taxon>Pleosporineae</taxon>
        <taxon>Pleosporaceae</taxon>
        <taxon>Bipolaris</taxon>
    </lineage>
</organism>
<dbReference type="SUPFAM" id="SSF53474">
    <property type="entry name" value="alpha/beta-Hydrolases"/>
    <property type="match status" value="1"/>
</dbReference>
<evidence type="ECO:0000259" key="4">
    <source>
        <dbReference type="Pfam" id="PF00135"/>
    </source>
</evidence>
<accession>M2VAI5</accession>
<reference evidence="6" key="2">
    <citation type="journal article" date="2013" name="PLoS Genet.">
        <title>Comparative genome structure, secondary metabolite, and effector coding capacity across Cochliobolus pathogens.</title>
        <authorList>
            <person name="Condon B.J."/>
            <person name="Leng Y."/>
            <person name="Wu D."/>
            <person name="Bushley K.E."/>
            <person name="Ohm R.A."/>
            <person name="Otillar R."/>
            <person name="Martin J."/>
            <person name="Schackwitz W."/>
            <person name="Grimwood J."/>
            <person name="MohdZainudin N."/>
            <person name="Xue C."/>
            <person name="Wang R."/>
            <person name="Manning V.A."/>
            <person name="Dhillon B."/>
            <person name="Tu Z.J."/>
            <person name="Steffenson B.J."/>
            <person name="Salamov A."/>
            <person name="Sun H."/>
            <person name="Lowry S."/>
            <person name="LaButti K."/>
            <person name="Han J."/>
            <person name="Copeland A."/>
            <person name="Lindquist E."/>
            <person name="Barry K."/>
            <person name="Schmutz J."/>
            <person name="Baker S.E."/>
            <person name="Ciuffetti L.M."/>
            <person name="Grigoriev I.V."/>
            <person name="Zhong S."/>
            <person name="Turgeon B.G."/>
        </authorList>
    </citation>
    <scope>NUCLEOTIDE SEQUENCE [LARGE SCALE GENOMIC DNA]</scope>
    <source>
        <strain evidence="6">C5 / ATCC 48332 / race O</strain>
    </source>
</reference>
<keyword evidence="6" id="KW-1185">Reference proteome</keyword>
<evidence type="ECO:0000256" key="3">
    <source>
        <dbReference type="RuleBase" id="RU361235"/>
    </source>
</evidence>
<sequence>MSCHTPFGSFEGWKGDGVVQYRGIKYAFLRDQMAVPQLVTEYGSERVDATEFGPRAPAMDGCAFEQSTLIQCDIGGGPDLPMSGRECLNLNVTIPSDTPLSGALPVMVFIHGGGFIMGGSHWPQYDPCRLVKMSVEMNMPVVVVNINFRMGMLGNLTSEELRKAGYPGNNSLRDQQCALRWVKKFIGGFGGDKDNVTVFGESAGAVSVLHQLSAEEPLFKRAISMSGTPLMLKPMSASAAETSYNNILKALGLENASTQEIISRFLSISPEELVERIPINVPLIPFQDNDILPQTPTFADLRNNNLLSLNNTFCEEIFIGSCAHDGSVFFFMGLSSLFPNIASALISSFSHSLSASAAQIVLSTYGINLSTPDDEAKDSIIDLATDIAYHAPAQHYARAFKGKIWAYRFNQGNPWDGMFKGKSTHLLDAAFLFQNFNDHMDDEAKQTARRFAEDFVVFANGKASVIWEDSVERHYGKGGCEENKLEKLVREEKVDLDELSGAWDMFLAGK</sequence>
<dbReference type="PROSITE" id="PS00122">
    <property type="entry name" value="CARBOXYLESTERASE_B_1"/>
    <property type="match status" value="1"/>
</dbReference>
<evidence type="ECO:0000256" key="2">
    <source>
        <dbReference type="ARBA" id="ARBA00022801"/>
    </source>
</evidence>
<dbReference type="Pfam" id="PF00135">
    <property type="entry name" value="COesterase"/>
    <property type="match status" value="1"/>
</dbReference>
<feature type="domain" description="Carboxylesterase type B" evidence="4">
    <location>
        <begin position="5"/>
        <end position="460"/>
    </location>
</feature>
<keyword evidence="2 3" id="KW-0378">Hydrolase</keyword>
<dbReference type="HOGENOM" id="CLU_006586_14_4_1"/>
<dbReference type="OMA" id="GCAFEQS"/>
<dbReference type="eggNOG" id="KOG1516">
    <property type="taxonomic scope" value="Eukaryota"/>
</dbReference>
<dbReference type="GO" id="GO:0016787">
    <property type="term" value="F:hydrolase activity"/>
    <property type="evidence" value="ECO:0007669"/>
    <property type="project" value="UniProtKB-KW"/>
</dbReference>
<evidence type="ECO:0000313" key="5">
    <source>
        <dbReference type="EMBL" id="EMD96962.1"/>
    </source>
</evidence>
<evidence type="ECO:0000313" key="6">
    <source>
        <dbReference type="Proteomes" id="UP000016936"/>
    </source>
</evidence>
<dbReference type="EMBL" id="KB445569">
    <property type="protein sequence ID" value="EMD96962.1"/>
    <property type="molecule type" value="Genomic_DNA"/>
</dbReference>
<dbReference type="STRING" id="701091.M2VAI5"/>
<dbReference type="PANTHER" id="PTHR43142">
    <property type="entry name" value="CARBOXYLIC ESTER HYDROLASE"/>
    <property type="match status" value="1"/>
</dbReference>
<dbReference type="InterPro" id="IPR029058">
    <property type="entry name" value="AB_hydrolase_fold"/>
</dbReference>
<dbReference type="PANTHER" id="PTHR43142:SF11">
    <property type="entry name" value="CARBOXYLIC ESTER HYDROLASE"/>
    <property type="match status" value="1"/>
</dbReference>
<dbReference type="InterPro" id="IPR019826">
    <property type="entry name" value="Carboxylesterase_B_AS"/>
</dbReference>